<comment type="caution">
    <text evidence="2">The sequence shown here is derived from an EMBL/GenBank/DDBJ whole genome shotgun (WGS) entry which is preliminary data.</text>
</comment>
<reference evidence="2 3" key="1">
    <citation type="submission" date="2023-03" db="EMBL/GenBank/DDBJ databases">
        <title>WGS of Gossypium arboreum.</title>
        <authorList>
            <person name="Yu D."/>
        </authorList>
    </citation>
    <scope>NUCLEOTIDE SEQUENCE [LARGE SCALE GENOMIC DNA]</scope>
    <source>
        <tissue evidence="2">Leaf</tissue>
    </source>
</reference>
<proteinExistence type="predicted"/>
<name>A0ABR0NZB4_GOSAR</name>
<accession>A0ABR0NZB4</accession>
<feature type="region of interest" description="Disordered" evidence="1">
    <location>
        <begin position="55"/>
        <end position="98"/>
    </location>
</feature>
<evidence type="ECO:0000256" key="1">
    <source>
        <dbReference type="SAM" id="MobiDB-lite"/>
    </source>
</evidence>
<dbReference type="Proteomes" id="UP001358586">
    <property type="component" value="Chromosome 8"/>
</dbReference>
<evidence type="ECO:0000313" key="3">
    <source>
        <dbReference type="Proteomes" id="UP001358586"/>
    </source>
</evidence>
<dbReference type="EMBL" id="JARKNE010000008">
    <property type="protein sequence ID" value="KAK5811673.1"/>
    <property type="molecule type" value="Genomic_DNA"/>
</dbReference>
<sequence length="98" mass="10812">MELVDDDDVETMVTLYCQDQSCQTYLIQLFTMLVYVEPAEVVIDTDADGDDVYDKNGSSNHEVEAFSDPNENEVSNEICDEGTNDNGNVNAPLVGNPN</sequence>
<organism evidence="2 3">
    <name type="scientific">Gossypium arboreum</name>
    <name type="common">Tree cotton</name>
    <name type="synonym">Gossypium nanking</name>
    <dbReference type="NCBI Taxonomy" id="29729"/>
    <lineage>
        <taxon>Eukaryota</taxon>
        <taxon>Viridiplantae</taxon>
        <taxon>Streptophyta</taxon>
        <taxon>Embryophyta</taxon>
        <taxon>Tracheophyta</taxon>
        <taxon>Spermatophyta</taxon>
        <taxon>Magnoliopsida</taxon>
        <taxon>eudicotyledons</taxon>
        <taxon>Gunneridae</taxon>
        <taxon>Pentapetalae</taxon>
        <taxon>rosids</taxon>
        <taxon>malvids</taxon>
        <taxon>Malvales</taxon>
        <taxon>Malvaceae</taxon>
        <taxon>Malvoideae</taxon>
        <taxon>Gossypium</taxon>
    </lineage>
</organism>
<keyword evidence="3" id="KW-1185">Reference proteome</keyword>
<evidence type="ECO:0000313" key="2">
    <source>
        <dbReference type="EMBL" id="KAK5811673.1"/>
    </source>
</evidence>
<protein>
    <submittedName>
        <fullName evidence="2">Uncharacterized protein</fullName>
    </submittedName>
</protein>
<gene>
    <name evidence="2" type="ORF">PVK06_027028</name>
</gene>